<dbReference type="InterPro" id="IPR027474">
    <property type="entry name" value="L-asparaginase_N"/>
</dbReference>
<dbReference type="FunFam" id="3.40.50.1170:FF:000001">
    <property type="entry name" value="L-asparaginase 2"/>
    <property type="match status" value="1"/>
</dbReference>
<feature type="binding site" evidence="4">
    <location>
        <begin position="92"/>
        <end position="93"/>
    </location>
    <ligand>
        <name>substrate</name>
    </ligand>
</feature>
<evidence type="ECO:0000313" key="7">
    <source>
        <dbReference type="EMBL" id="GIM85971.1"/>
    </source>
</evidence>
<dbReference type="GO" id="GO:0006528">
    <property type="term" value="P:asparagine metabolic process"/>
    <property type="evidence" value="ECO:0007669"/>
    <property type="project" value="InterPro"/>
</dbReference>
<comment type="similarity">
    <text evidence="1">Belongs to the asparaginase 1 family.</text>
</comment>
<dbReference type="PIRSF" id="PIRSF001220">
    <property type="entry name" value="L-ASNase_gatD"/>
    <property type="match status" value="1"/>
</dbReference>
<feature type="domain" description="Asparaginase/glutaminase C-terminal" evidence="6">
    <location>
        <begin position="212"/>
        <end position="322"/>
    </location>
</feature>
<dbReference type="EMBL" id="BOQM01000017">
    <property type="protein sequence ID" value="GIM85971.1"/>
    <property type="molecule type" value="Genomic_DNA"/>
</dbReference>
<dbReference type="PRINTS" id="PR00139">
    <property type="entry name" value="ASNGLNASE"/>
</dbReference>
<dbReference type="Gene3D" id="3.40.50.40">
    <property type="match status" value="1"/>
</dbReference>
<dbReference type="OMA" id="TKTYGFH"/>
<dbReference type="GO" id="GO:0004067">
    <property type="term" value="F:asparaginase activity"/>
    <property type="evidence" value="ECO:0007669"/>
    <property type="project" value="UniProtKB-UniRule"/>
</dbReference>
<feature type="binding site" evidence="4">
    <location>
        <position position="59"/>
    </location>
    <ligand>
        <name>substrate</name>
    </ligand>
</feature>
<reference evidence="7 10" key="2">
    <citation type="submission" date="2021-03" db="EMBL/GenBank/DDBJ databases">
        <title>Whole genome shotgun sequence of Salinispora arenicola NBRC 105043.</title>
        <authorList>
            <person name="Komaki H."/>
            <person name="Tamura T."/>
        </authorList>
    </citation>
    <scope>NUCLEOTIDE SEQUENCE [LARGE SCALE GENOMIC DNA]</scope>
    <source>
        <strain evidence="7 10">NBRC 105043</strain>
    </source>
</reference>
<dbReference type="SMART" id="SM00870">
    <property type="entry name" value="Asparaginase"/>
    <property type="match status" value="1"/>
</dbReference>
<evidence type="ECO:0000256" key="2">
    <source>
        <dbReference type="ARBA" id="ARBA00022801"/>
    </source>
</evidence>
<reference evidence="8 9" key="1">
    <citation type="submission" date="2019-06" db="EMBL/GenBank/DDBJ databases">
        <title>Sequencing the genomes of 1000 actinobacteria strains.</title>
        <authorList>
            <person name="Klenk H.-P."/>
        </authorList>
    </citation>
    <scope>NUCLEOTIDE SEQUENCE [LARGE SCALE GENOMIC DNA]</scope>
    <source>
        <strain evidence="8 9">DSM 44819</strain>
    </source>
</reference>
<evidence type="ECO:0000259" key="6">
    <source>
        <dbReference type="Pfam" id="PF17763"/>
    </source>
</evidence>
<feature type="active site" description="O-isoaspartyl threonine intermediate" evidence="3">
    <location>
        <position position="16"/>
    </location>
</feature>
<dbReference type="InterPro" id="IPR040919">
    <property type="entry name" value="Asparaginase_C"/>
</dbReference>
<dbReference type="GeneID" id="93772396"/>
<dbReference type="PIRSF" id="PIRSF500176">
    <property type="entry name" value="L_ASNase"/>
    <property type="match status" value="1"/>
</dbReference>
<name>A0A542XQ82_SALAC</name>
<evidence type="ECO:0000256" key="1">
    <source>
        <dbReference type="ARBA" id="ARBA00010518"/>
    </source>
</evidence>
<dbReference type="Gene3D" id="3.40.50.1170">
    <property type="entry name" value="L-asparaginase, N-terminal domain"/>
    <property type="match status" value="1"/>
</dbReference>
<dbReference type="SUPFAM" id="SSF53774">
    <property type="entry name" value="Glutaminase/Asparaginase"/>
    <property type="match status" value="1"/>
</dbReference>
<dbReference type="PROSITE" id="PS51732">
    <property type="entry name" value="ASN_GLN_ASE_3"/>
    <property type="match status" value="1"/>
</dbReference>
<protein>
    <submittedName>
        <fullName evidence="8">L-asparaginase</fullName>
    </submittedName>
</protein>
<dbReference type="SFLD" id="SFLDS00057">
    <property type="entry name" value="Glutaminase/Asparaginase"/>
    <property type="match status" value="1"/>
</dbReference>
<keyword evidence="10" id="KW-1185">Reference proteome</keyword>
<dbReference type="EMBL" id="VFOL01000001">
    <property type="protein sequence ID" value="TQL38008.1"/>
    <property type="molecule type" value="Genomic_DNA"/>
</dbReference>
<dbReference type="AlphaFoldDB" id="A0A542XQ82"/>
<evidence type="ECO:0000313" key="9">
    <source>
        <dbReference type="Proteomes" id="UP000315983"/>
    </source>
</evidence>
<dbReference type="InterPro" id="IPR004550">
    <property type="entry name" value="AsnASE_II"/>
</dbReference>
<dbReference type="Proteomes" id="UP000315983">
    <property type="component" value="Unassembled WGS sequence"/>
</dbReference>
<evidence type="ECO:0000256" key="4">
    <source>
        <dbReference type="PIRSR" id="PIRSR001220-2"/>
    </source>
</evidence>
<accession>A0A542XQ82</accession>
<evidence type="ECO:0000259" key="5">
    <source>
        <dbReference type="Pfam" id="PF00710"/>
    </source>
</evidence>
<dbReference type="InterPro" id="IPR006034">
    <property type="entry name" value="Asparaginase/glutaminase-like"/>
</dbReference>
<dbReference type="InterPro" id="IPR037152">
    <property type="entry name" value="L-asparaginase_N_sf"/>
</dbReference>
<gene>
    <name evidence="7" type="primary">ansA</name>
    <name evidence="8" type="ORF">FB564_3180</name>
    <name evidence="7" type="ORF">Sar04_27070</name>
</gene>
<dbReference type="CDD" id="cd08964">
    <property type="entry name" value="L-asparaginase_II"/>
    <property type="match status" value="1"/>
</dbReference>
<dbReference type="Pfam" id="PF00710">
    <property type="entry name" value="Asparaginase"/>
    <property type="match status" value="1"/>
</dbReference>
<dbReference type="Pfam" id="PF17763">
    <property type="entry name" value="Asparaginase_C"/>
    <property type="match status" value="1"/>
</dbReference>
<feature type="domain" description="L-asparaginase N-terminal" evidence="5">
    <location>
        <begin position="8"/>
        <end position="193"/>
    </location>
</feature>
<dbReference type="InterPro" id="IPR027473">
    <property type="entry name" value="L-asparaginase_C"/>
</dbReference>
<keyword evidence="2" id="KW-0378">Hydrolase</keyword>
<dbReference type="PANTHER" id="PTHR11707">
    <property type="entry name" value="L-ASPARAGINASE"/>
    <property type="match status" value="1"/>
</dbReference>
<proteinExistence type="inferred from homology"/>
<comment type="caution">
    <text evidence="8">The sequence shown here is derived from an EMBL/GenBank/DDBJ whole genome shotgun (WGS) entry which is preliminary data.</text>
</comment>
<dbReference type="InterPro" id="IPR036152">
    <property type="entry name" value="Asp/glu_Ase-like_sf"/>
</dbReference>
<organism evidence="8 9">
    <name type="scientific">Salinispora arenicola</name>
    <dbReference type="NCBI Taxonomy" id="168697"/>
    <lineage>
        <taxon>Bacteria</taxon>
        <taxon>Bacillati</taxon>
        <taxon>Actinomycetota</taxon>
        <taxon>Actinomycetes</taxon>
        <taxon>Micromonosporales</taxon>
        <taxon>Micromonosporaceae</taxon>
        <taxon>Salinispora</taxon>
    </lineage>
</organism>
<dbReference type="Proteomes" id="UP000677457">
    <property type="component" value="Unassembled WGS sequence"/>
</dbReference>
<evidence type="ECO:0000313" key="10">
    <source>
        <dbReference type="Proteomes" id="UP000677457"/>
    </source>
</evidence>
<evidence type="ECO:0000313" key="8">
    <source>
        <dbReference type="EMBL" id="TQL38008.1"/>
    </source>
</evidence>
<evidence type="ECO:0000256" key="3">
    <source>
        <dbReference type="PIRSR" id="PIRSR001220-1"/>
    </source>
</evidence>
<dbReference type="PANTHER" id="PTHR11707:SF28">
    <property type="entry name" value="60 KDA LYSOPHOSPHOLIPASE"/>
    <property type="match status" value="1"/>
</dbReference>
<dbReference type="RefSeq" id="WP_012183321.1">
    <property type="nucleotide sequence ID" value="NZ_BOQM01000017.1"/>
</dbReference>
<sequence length="350" mass="35947">MTEQLASVLMLSLGGTIAMTGGTGGVVPTLTAEDLIAAIPGRADTGIDVQVQTFRQLPSASLGVDDLAALAALIAERTATGDVDGVVVTQGTDTIEETAYLLDLLHAGDAPIVVTGAMRNPTLVGADGPANVLAAIRTAASPAARGLGALVVFADEIHAARYVRKTHSTSGGTFRSPNTGPLGHVVEGRVRLLAYPPRRLTVPLEAVTRMPRVGLYTVTVGDDGTLLAGADSLDGLVVAGFGVGHVPQRLINQLTALAARIPVVLTSRTGAGPVLEVTYAFPGSESDLRQRGLVGAGFLDTYKARILLHTLLAVGADRDTIAAGYAAAGGTGDPARWPWASAPSDRTERR</sequence>